<dbReference type="GO" id="GO:0000976">
    <property type="term" value="F:transcription cis-regulatory region binding"/>
    <property type="evidence" value="ECO:0007669"/>
    <property type="project" value="UniProtKB-ARBA"/>
</dbReference>
<evidence type="ECO:0000256" key="5">
    <source>
        <dbReference type="ARBA" id="ARBA00023125"/>
    </source>
</evidence>
<sequence>MASPHESSTLDLIRQHLLIDDLSFLQKYSLSHKSHNVSPTHSSSSQSSSLDSLRVNKSVSIESGVSNGNNNSLKERKPSLQKLSIPFPPPVVAPVKVDDVDEKRHYRGVRQRPWGKFAAEIRDPNKKGTRVWLGTFDTAIDAAKAYDRAAFKLRGSKAILNFPLDIGYEEEAAEAPAARSSCRKRVVKETETVDMESRKVPKVEPVTEEPVAVKTDAGVGPLTPSCWTAVWDFGEGNGKGIFEVPPLSPYPNINFSSGCIVTAFFHFCRITQWIIHIEHRSQPSLTSIPSRSTQSGHEDDVRVLSQSTIASTYMKCRSCALLSPMVVAATGDHRTQLPSCNLVWGETEGKGTHGRV</sequence>
<dbReference type="PANTHER" id="PTHR31190">
    <property type="entry name" value="DNA-BINDING DOMAIN"/>
    <property type="match status" value="1"/>
</dbReference>
<keyword evidence="12" id="KW-1185">Reference proteome</keyword>
<dbReference type="InterPro" id="IPR016177">
    <property type="entry name" value="DNA-bd_dom_sf"/>
</dbReference>
<dbReference type="GO" id="GO:0006952">
    <property type="term" value="P:defense response"/>
    <property type="evidence" value="ECO:0007669"/>
    <property type="project" value="UniProtKB-KW"/>
</dbReference>
<dbReference type="InterPro" id="IPR001471">
    <property type="entry name" value="AP2/ERF_dom"/>
</dbReference>
<evidence type="ECO:0000256" key="4">
    <source>
        <dbReference type="ARBA" id="ARBA00023015"/>
    </source>
</evidence>
<dbReference type="GO" id="GO:0009873">
    <property type="term" value="P:ethylene-activated signaling pathway"/>
    <property type="evidence" value="ECO:0007669"/>
    <property type="project" value="UniProtKB-KW"/>
</dbReference>
<dbReference type="GO" id="GO:0003700">
    <property type="term" value="F:DNA-binding transcription factor activity"/>
    <property type="evidence" value="ECO:0007669"/>
    <property type="project" value="InterPro"/>
</dbReference>
<evidence type="ECO:0000256" key="6">
    <source>
        <dbReference type="ARBA" id="ARBA00023159"/>
    </source>
</evidence>
<dbReference type="InterPro" id="IPR036955">
    <property type="entry name" value="AP2/ERF_dom_sf"/>
</dbReference>
<evidence type="ECO:0000313" key="12">
    <source>
        <dbReference type="Proteomes" id="UP001177003"/>
    </source>
</evidence>
<dbReference type="Proteomes" id="UP001177003">
    <property type="component" value="Chromosome 9"/>
</dbReference>
<dbReference type="SMART" id="SM00380">
    <property type="entry name" value="AP2"/>
    <property type="match status" value="1"/>
</dbReference>
<dbReference type="Gene3D" id="3.30.730.10">
    <property type="entry name" value="AP2/ERF domain"/>
    <property type="match status" value="1"/>
</dbReference>
<dbReference type="PRINTS" id="PR00367">
    <property type="entry name" value="ETHRSPELEMNT"/>
</dbReference>
<comment type="subcellular location">
    <subcellularLocation>
        <location evidence="1">Nucleus</location>
    </subcellularLocation>
</comment>
<keyword evidence="6" id="KW-0010">Activator</keyword>
<evidence type="ECO:0000256" key="1">
    <source>
        <dbReference type="ARBA" id="ARBA00004123"/>
    </source>
</evidence>
<keyword evidence="7" id="KW-0804">Transcription</keyword>
<feature type="region of interest" description="Disordered" evidence="9">
    <location>
        <begin position="33"/>
        <end position="53"/>
    </location>
</feature>
<keyword evidence="4" id="KW-0805">Transcription regulation</keyword>
<dbReference type="EMBL" id="OX465085">
    <property type="protein sequence ID" value="CAI9302281.1"/>
    <property type="molecule type" value="Genomic_DNA"/>
</dbReference>
<name>A0AA36A1U4_LACSI</name>
<keyword evidence="2" id="KW-0936">Ethylene signaling pathway</keyword>
<evidence type="ECO:0000256" key="2">
    <source>
        <dbReference type="ARBA" id="ARBA00022745"/>
    </source>
</evidence>
<evidence type="ECO:0000313" key="11">
    <source>
        <dbReference type="EMBL" id="CAI9302281.1"/>
    </source>
</evidence>
<dbReference type="PANTHER" id="PTHR31190:SF499">
    <property type="entry name" value="ETHYLENE-RESPONSIVE TRANSCRIPTION FACTOR ERF105"/>
    <property type="match status" value="1"/>
</dbReference>
<evidence type="ECO:0000259" key="10">
    <source>
        <dbReference type="PROSITE" id="PS51032"/>
    </source>
</evidence>
<evidence type="ECO:0000256" key="7">
    <source>
        <dbReference type="ARBA" id="ARBA00023163"/>
    </source>
</evidence>
<organism evidence="11 12">
    <name type="scientific">Lactuca saligna</name>
    <name type="common">Willowleaf lettuce</name>
    <dbReference type="NCBI Taxonomy" id="75948"/>
    <lineage>
        <taxon>Eukaryota</taxon>
        <taxon>Viridiplantae</taxon>
        <taxon>Streptophyta</taxon>
        <taxon>Embryophyta</taxon>
        <taxon>Tracheophyta</taxon>
        <taxon>Spermatophyta</taxon>
        <taxon>Magnoliopsida</taxon>
        <taxon>eudicotyledons</taxon>
        <taxon>Gunneridae</taxon>
        <taxon>Pentapetalae</taxon>
        <taxon>asterids</taxon>
        <taxon>campanulids</taxon>
        <taxon>Asterales</taxon>
        <taxon>Asteraceae</taxon>
        <taxon>Cichorioideae</taxon>
        <taxon>Cichorieae</taxon>
        <taxon>Lactucinae</taxon>
        <taxon>Lactuca</taxon>
    </lineage>
</organism>
<evidence type="ECO:0000256" key="9">
    <source>
        <dbReference type="SAM" id="MobiDB-lite"/>
    </source>
</evidence>
<reference evidence="11" key="1">
    <citation type="submission" date="2023-04" db="EMBL/GenBank/DDBJ databases">
        <authorList>
            <person name="Vijverberg K."/>
            <person name="Xiong W."/>
            <person name="Schranz E."/>
        </authorList>
    </citation>
    <scope>NUCLEOTIDE SEQUENCE</scope>
</reference>
<dbReference type="InterPro" id="IPR044808">
    <property type="entry name" value="ERF_plant"/>
</dbReference>
<evidence type="ECO:0000256" key="3">
    <source>
        <dbReference type="ARBA" id="ARBA00022821"/>
    </source>
</evidence>
<keyword evidence="5" id="KW-0238">DNA-binding</keyword>
<dbReference type="GO" id="GO:0005634">
    <property type="term" value="C:nucleus"/>
    <property type="evidence" value="ECO:0007669"/>
    <property type="project" value="UniProtKB-SubCell"/>
</dbReference>
<dbReference type="AlphaFoldDB" id="A0AA36A1U4"/>
<dbReference type="SUPFAM" id="SSF54171">
    <property type="entry name" value="DNA-binding domain"/>
    <property type="match status" value="1"/>
</dbReference>
<dbReference type="PROSITE" id="PS51032">
    <property type="entry name" value="AP2_ERF"/>
    <property type="match status" value="1"/>
</dbReference>
<protein>
    <recommendedName>
        <fullName evidence="10">AP2/ERF domain-containing protein</fullName>
    </recommendedName>
</protein>
<dbReference type="CDD" id="cd00018">
    <property type="entry name" value="AP2"/>
    <property type="match status" value="1"/>
</dbReference>
<accession>A0AA36A1U4</accession>
<keyword evidence="8" id="KW-0539">Nucleus</keyword>
<keyword evidence="3" id="KW-0611">Plant defense</keyword>
<proteinExistence type="predicted"/>
<dbReference type="Pfam" id="PF00847">
    <property type="entry name" value="AP2"/>
    <property type="match status" value="1"/>
</dbReference>
<feature type="domain" description="AP2/ERF" evidence="10">
    <location>
        <begin position="105"/>
        <end position="163"/>
    </location>
</feature>
<evidence type="ECO:0000256" key="8">
    <source>
        <dbReference type="ARBA" id="ARBA00023242"/>
    </source>
</evidence>
<gene>
    <name evidence="11" type="ORF">LSALG_LOCUS40775</name>
</gene>
<feature type="compositionally biased region" description="Low complexity" evidence="9">
    <location>
        <begin position="36"/>
        <end position="52"/>
    </location>
</feature>
<dbReference type="FunFam" id="3.30.730.10:FF:000001">
    <property type="entry name" value="Ethylene-responsive transcription factor 2"/>
    <property type="match status" value="1"/>
</dbReference>